<evidence type="ECO:0000313" key="8">
    <source>
        <dbReference type="EMBL" id="MBK0330739.1"/>
    </source>
</evidence>
<feature type="modified residue" description="4-aspartylphosphate" evidence="6">
    <location>
        <position position="52"/>
    </location>
</feature>
<evidence type="ECO:0000256" key="5">
    <source>
        <dbReference type="ARBA" id="ARBA00023163"/>
    </source>
</evidence>
<dbReference type="Gene3D" id="3.40.50.2300">
    <property type="match status" value="1"/>
</dbReference>
<reference evidence="8 9" key="1">
    <citation type="submission" date="2020-12" db="EMBL/GenBank/DDBJ databases">
        <title>Brachybacterium sp. MASK1Z-5, whole genome shotgun sequence.</title>
        <authorList>
            <person name="Tuo L."/>
        </authorList>
    </citation>
    <scope>NUCLEOTIDE SEQUENCE [LARGE SCALE GENOMIC DNA]</scope>
    <source>
        <strain evidence="8 9">MASK1Z-5</strain>
    </source>
</reference>
<evidence type="ECO:0000256" key="4">
    <source>
        <dbReference type="ARBA" id="ARBA00023125"/>
    </source>
</evidence>
<dbReference type="PANTHER" id="PTHR48111">
    <property type="entry name" value="REGULATOR OF RPOS"/>
    <property type="match status" value="1"/>
</dbReference>
<comment type="caution">
    <text evidence="8">The sequence shown here is derived from an EMBL/GenBank/DDBJ whole genome shotgun (WGS) entry which is preliminary data.</text>
</comment>
<gene>
    <name evidence="8" type="ORF">I8D64_04920</name>
</gene>
<dbReference type="RefSeq" id="WP_200501397.1">
    <property type="nucleotide sequence ID" value="NZ_JAEDAJ010000002.1"/>
</dbReference>
<dbReference type="InterPro" id="IPR011006">
    <property type="entry name" value="CheY-like_superfamily"/>
</dbReference>
<evidence type="ECO:0000259" key="7">
    <source>
        <dbReference type="PROSITE" id="PS50110"/>
    </source>
</evidence>
<evidence type="ECO:0000256" key="6">
    <source>
        <dbReference type="PROSITE-ProRule" id="PRU00169"/>
    </source>
</evidence>
<dbReference type="SMART" id="SM00448">
    <property type="entry name" value="REC"/>
    <property type="match status" value="1"/>
</dbReference>
<keyword evidence="4" id="KW-0238">DNA-binding</keyword>
<name>A0ABS1B7X4_9MICO</name>
<keyword evidence="2" id="KW-0902">Two-component regulatory system</keyword>
<evidence type="ECO:0000256" key="3">
    <source>
        <dbReference type="ARBA" id="ARBA00023015"/>
    </source>
</evidence>
<evidence type="ECO:0000256" key="1">
    <source>
        <dbReference type="ARBA" id="ARBA00022553"/>
    </source>
</evidence>
<organism evidence="8 9">
    <name type="scientific">Brachybacterium halotolerans</name>
    <dbReference type="NCBI Taxonomy" id="2795215"/>
    <lineage>
        <taxon>Bacteria</taxon>
        <taxon>Bacillati</taxon>
        <taxon>Actinomycetota</taxon>
        <taxon>Actinomycetes</taxon>
        <taxon>Micrococcales</taxon>
        <taxon>Dermabacteraceae</taxon>
        <taxon>Brachybacterium</taxon>
    </lineage>
</organism>
<keyword evidence="3" id="KW-0805">Transcription regulation</keyword>
<sequence>MGTATIIEDDDDIRRLLEVVLDQEGYTVTSAATGSEGIALLTTEPPDLALVDIGLPDMEGYEVVRQSRAAVSGRIVVLSARSQARDAQLGLEAGADEYLTKPFRPRQLREDLRRIVGEGAQNAGGVSGDEQGPSASA</sequence>
<dbReference type="EMBL" id="JAEDAJ010000002">
    <property type="protein sequence ID" value="MBK0330739.1"/>
    <property type="molecule type" value="Genomic_DNA"/>
</dbReference>
<keyword evidence="5" id="KW-0804">Transcription</keyword>
<dbReference type="InterPro" id="IPR001789">
    <property type="entry name" value="Sig_transdc_resp-reg_receiver"/>
</dbReference>
<accession>A0ABS1B7X4</accession>
<evidence type="ECO:0000256" key="2">
    <source>
        <dbReference type="ARBA" id="ARBA00023012"/>
    </source>
</evidence>
<dbReference type="Proteomes" id="UP000612352">
    <property type="component" value="Unassembled WGS sequence"/>
</dbReference>
<keyword evidence="9" id="KW-1185">Reference proteome</keyword>
<keyword evidence="1 6" id="KW-0597">Phosphoprotein</keyword>
<proteinExistence type="predicted"/>
<dbReference type="Pfam" id="PF00072">
    <property type="entry name" value="Response_reg"/>
    <property type="match status" value="1"/>
</dbReference>
<evidence type="ECO:0000313" key="9">
    <source>
        <dbReference type="Proteomes" id="UP000612352"/>
    </source>
</evidence>
<dbReference type="PANTHER" id="PTHR48111:SF1">
    <property type="entry name" value="TWO-COMPONENT RESPONSE REGULATOR ORR33"/>
    <property type="match status" value="1"/>
</dbReference>
<dbReference type="CDD" id="cd17574">
    <property type="entry name" value="REC_OmpR"/>
    <property type="match status" value="1"/>
</dbReference>
<dbReference type="SUPFAM" id="SSF52172">
    <property type="entry name" value="CheY-like"/>
    <property type="match status" value="1"/>
</dbReference>
<feature type="domain" description="Response regulatory" evidence="7">
    <location>
        <begin position="3"/>
        <end position="116"/>
    </location>
</feature>
<dbReference type="InterPro" id="IPR039420">
    <property type="entry name" value="WalR-like"/>
</dbReference>
<protein>
    <submittedName>
        <fullName evidence="8">Response regulator</fullName>
    </submittedName>
</protein>
<dbReference type="PROSITE" id="PS50110">
    <property type="entry name" value="RESPONSE_REGULATORY"/>
    <property type="match status" value="1"/>
</dbReference>